<feature type="transmembrane region" description="Helical" evidence="10">
    <location>
        <begin position="474"/>
        <end position="497"/>
    </location>
</feature>
<keyword evidence="6" id="KW-0675">Receptor</keyword>
<dbReference type="PANTHER" id="PTHR10519">
    <property type="entry name" value="GABA-B RECEPTOR"/>
    <property type="match status" value="1"/>
</dbReference>
<accession>A0A8H7V3V1</accession>
<dbReference type="OrthoDB" id="5597995at2759"/>
<evidence type="ECO:0000313" key="13">
    <source>
        <dbReference type="EMBL" id="KAG2204517.1"/>
    </source>
</evidence>
<keyword evidence="4" id="KW-0297">G-protein coupled receptor</keyword>
<evidence type="ECO:0000256" key="10">
    <source>
        <dbReference type="SAM" id="Phobius"/>
    </source>
</evidence>
<dbReference type="GO" id="GO:0038039">
    <property type="term" value="C:G protein-coupled receptor heterodimeric complex"/>
    <property type="evidence" value="ECO:0007669"/>
    <property type="project" value="TreeGrafter"/>
</dbReference>
<dbReference type="InterPro" id="IPR002455">
    <property type="entry name" value="GPCR3_GABA-B"/>
</dbReference>
<dbReference type="InterPro" id="IPR017978">
    <property type="entry name" value="GPCR_3_C"/>
</dbReference>
<dbReference type="AlphaFoldDB" id="A0A8H7V3V1"/>
<evidence type="ECO:0000256" key="5">
    <source>
        <dbReference type="ARBA" id="ARBA00023136"/>
    </source>
</evidence>
<keyword evidence="14" id="KW-1185">Reference proteome</keyword>
<feature type="compositionally biased region" description="Polar residues" evidence="9">
    <location>
        <begin position="879"/>
        <end position="897"/>
    </location>
</feature>
<evidence type="ECO:0000259" key="12">
    <source>
        <dbReference type="PROSITE" id="PS50259"/>
    </source>
</evidence>
<evidence type="ECO:0000256" key="2">
    <source>
        <dbReference type="ARBA" id="ARBA00022692"/>
    </source>
</evidence>
<keyword evidence="8" id="KW-0807">Transducer</keyword>
<protein>
    <recommendedName>
        <fullName evidence="12">G-protein coupled receptors family 3 profile domain-containing protein</fullName>
    </recommendedName>
</protein>
<feature type="region of interest" description="Disordered" evidence="9">
    <location>
        <begin position="977"/>
        <end position="998"/>
    </location>
</feature>
<feature type="transmembrane region" description="Helical" evidence="10">
    <location>
        <begin position="541"/>
        <end position="560"/>
    </location>
</feature>
<feature type="transmembrane region" description="Helical" evidence="10">
    <location>
        <begin position="673"/>
        <end position="694"/>
    </location>
</feature>
<proteinExistence type="predicted"/>
<feature type="chain" id="PRO_5034287667" description="G-protein coupled receptors family 3 profile domain-containing protein" evidence="11">
    <location>
        <begin position="22"/>
        <end position="1019"/>
    </location>
</feature>
<feature type="domain" description="G-protein coupled receptors family 3 profile" evidence="12">
    <location>
        <begin position="472"/>
        <end position="731"/>
    </location>
</feature>
<evidence type="ECO:0000313" key="14">
    <source>
        <dbReference type="Proteomes" id="UP000650833"/>
    </source>
</evidence>
<dbReference type="EMBL" id="JAEPRC010000195">
    <property type="protein sequence ID" value="KAG2204517.1"/>
    <property type="molecule type" value="Genomic_DNA"/>
</dbReference>
<organism evidence="13 14">
    <name type="scientific">Mucor plumbeus</name>
    <dbReference type="NCBI Taxonomy" id="97098"/>
    <lineage>
        <taxon>Eukaryota</taxon>
        <taxon>Fungi</taxon>
        <taxon>Fungi incertae sedis</taxon>
        <taxon>Mucoromycota</taxon>
        <taxon>Mucoromycotina</taxon>
        <taxon>Mucoromycetes</taxon>
        <taxon>Mucorales</taxon>
        <taxon>Mucorineae</taxon>
        <taxon>Mucoraceae</taxon>
        <taxon>Mucor</taxon>
    </lineage>
</organism>
<keyword evidence="3 10" id="KW-1133">Transmembrane helix</keyword>
<feature type="transmembrane region" description="Helical" evidence="10">
    <location>
        <begin position="509"/>
        <end position="529"/>
    </location>
</feature>
<dbReference type="CDD" id="cd15047">
    <property type="entry name" value="7tmC_GABA-B-like"/>
    <property type="match status" value="1"/>
</dbReference>
<feature type="transmembrane region" description="Helical" evidence="10">
    <location>
        <begin position="581"/>
        <end position="603"/>
    </location>
</feature>
<feature type="signal peptide" evidence="11">
    <location>
        <begin position="1"/>
        <end position="21"/>
    </location>
</feature>
<feature type="transmembrane region" description="Helical" evidence="10">
    <location>
        <begin position="706"/>
        <end position="729"/>
    </location>
</feature>
<evidence type="ECO:0000256" key="7">
    <source>
        <dbReference type="ARBA" id="ARBA00023180"/>
    </source>
</evidence>
<dbReference type="PANTHER" id="PTHR10519:SF20">
    <property type="entry name" value="G-PROTEIN COUPLED RECEPTOR 156-RELATED"/>
    <property type="match status" value="1"/>
</dbReference>
<keyword evidence="5 10" id="KW-0472">Membrane</keyword>
<evidence type="ECO:0000256" key="4">
    <source>
        <dbReference type="ARBA" id="ARBA00023040"/>
    </source>
</evidence>
<dbReference type="Gene3D" id="3.40.50.2300">
    <property type="match status" value="2"/>
</dbReference>
<gene>
    <name evidence="13" type="ORF">INT46_000270</name>
</gene>
<dbReference type="Pfam" id="PF00003">
    <property type="entry name" value="7tm_3"/>
    <property type="match status" value="1"/>
</dbReference>
<feature type="compositionally biased region" description="Low complexity" evidence="9">
    <location>
        <begin position="977"/>
        <end position="997"/>
    </location>
</feature>
<evidence type="ECO:0000256" key="6">
    <source>
        <dbReference type="ARBA" id="ARBA00023170"/>
    </source>
</evidence>
<reference evidence="13" key="1">
    <citation type="submission" date="2020-12" db="EMBL/GenBank/DDBJ databases">
        <title>Metabolic potential, ecology and presence of endohyphal bacteria is reflected in genomic diversity of Mucoromycotina.</title>
        <authorList>
            <person name="Muszewska A."/>
            <person name="Okrasinska A."/>
            <person name="Steczkiewicz K."/>
            <person name="Drgas O."/>
            <person name="Orlowska M."/>
            <person name="Perlinska-Lenart U."/>
            <person name="Aleksandrzak-Piekarczyk T."/>
            <person name="Szatraj K."/>
            <person name="Zielenkiewicz U."/>
            <person name="Pilsyk S."/>
            <person name="Malc E."/>
            <person name="Mieczkowski P."/>
            <person name="Kruszewska J.S."/>
            <person name="Biernat P."/>
            <person name="Pawlowska J."/>
        </authorList>
    </citation>
    <scope>NUCLEOTIDE SEQUENCE</scope>
    <source>
        <strain evidence="13">CBS 226.32</strain>
    </source>
</reference>
<evidence type="ECO:0000256" key="8">
    <source>
        <dbReference type="ARBA" id="ARBA00023224"/>
    </source>
</evidence>
<keyword evidence="7" id="KW-0325">Glycoprotein</keyword>
<keyword evidence="11" id="KW-0732">Signal</keyword>
<dbReference type="SUPFAM" id="SSF53822">
    <property type="entry name" value="Periplasmic binding protein-like I"/>
    <property type="match status" value="1"/>
</dbReference>
<dbReference type="PROSITE" id="PS50259">
    <property type="entry name" value="G_PROTEIN_RECEP_F3_4"/>
    <property type="match status" value="1"/>
</dbReference>
<feature type="transmembrane region" description="Helical" evidence="10">
    <location>
        <begin position="637"/>
        <end position="658"/>
    </location>
</feature>
<dbReference type="GO" id="GO:0007214">
    <property type="term" value="P:gamma-aminobutyric acid signaling pathway"/>
    <property type="evidence" value="ECO:0007669"/>
    <property type="project" value="TreeGrafter"/>
</dbReference>
<dbReference type="Pfam" id="PF01094">
    <property type="entry name" value="ANF_receptor"/>
    <property type="match status" value="1"/>
</dbReference>
<evidence type="ECO:0000256" key="11">
    <source>
        <dbReference type="SAM" id="SignalP"/>
    </source>
</evidence>
<dbReference type="PRINTS" id="PR01176">
    <property type="entry name" value="GABABRECEPTR"/>
</dbReference>
<evidence type="ECO:0000256" key="3">
    <source>
        <dbReference type="ARBA" id="ARBA00022989"/>
    </source>
</evidence>
<dbReference type="InterPro" id="IPR000337">
    <property type="entry name" value="GPCR_3"/>
</dbReference>
<evidence type="ECO:0000256" key="9">
    <source>
        <dbReference type="SAM" id="MobiDB-lite"/>
    </source>
</evidence>
<comment type="caution">
    <text evidence="13">The sequence shown here is derived from an EMBL/GenBank/DDBJ whole genome shotgun (WGS) entry which is preliminary data.</text>
</comment>
<name>A0A8H7V3V1_9FUNG</name>
<dbReference type="InterPro" id="IPR001828">
    <property type="entry name" value="ANF_lig-bd_rcpt"/>
</dbReference>
<comment type="subcellular location">
    <subcellularLocation>
        <location evidence="1">Membrane</location>
        <topology evidence="1">Multi-pass membrane protein</topology>
    </subcellularLocation>
</comment>
<sequence length="1019" mass="114479">MSFFILFKFFYIIFLIDFASSAIPTPNQQLKNTTASQIPTYNIGIIFPNATDVKTDDPSLGDMITTSELAIQLANEAIRKSNILPDVQLNFTRYYSDGSNPGKTAWVAVNMVENGVDAVIGDMISSMTEASASISSIWQIPQCSCASASYSLTDKSIYPYFFRTVGSVVLYGESLVDWVDSMGWSMFALIYTNDVVGQQVLHSMLNQADKHKITAMTQIPLYSLTEEQIEESLSTLESSGTRVVILADSNTNDQIAILDKAMKMGLLKEGWVWILTNDVSPVLQETISSTEELAMYDGLMFISGLWDLSGEPSYDSLNQIWQNQRVPDDFNQPSEWNTTGLSYNAPQAYACTELLARGLDHALNTYPGGRSIGLSDLSKGSFNSSRMTPEFYNLNYTGPAGYMGFSETGDLQSGYFQILYMLNGSSVPYATVKLNEFEFIPNTKIIYLGHTTQKPLDMIPRYALNPTIHQATGIIMAVICGLGLLCSQIMIVFIFWFRHLKPIMVSSPIFCYLQLIGISLTYISVLLYLEKPTVAKCISRQIILVIGFALVIGSIIAKNYRIYRIFQNVFTVRTSRLKSYYLCRIVALFLVIGLVPLIVWYSAFPMQVSDAMISPSTYCWLCTYPTATKGNWGHINIAELIVLIWCALLIIASALLAFKTRNVNRKWSETTQIAYVSYNAGLAACVASPSFFIPVENFVTSIFLKISSVLFAATFTLVVLFLPKFLLIVRHIIKSNKKFSLYRMNTESHAELTKQSHSGSLDENLNLNLVAKNMLDFTVKAHEGMLPVKKLARFEFFSIWELKHIVLVPMKRFFILSNKSGLDATMHHYIDWEKLETKSKNHHTFSVRTNTGLTFMFQVSDREALDRWLNWFKGIDTSPNRGRNVQTPQPYQQEQNGNNDNDDDDAEEKMSFNEDLSMPKMQSATFGGINDSSSIIPASASFFNYTADFYTPMSFSDAHHQLQSVDNSNSAIYNNNNRSSSRYSSNIPNNNTIPSRSDIPLASNSFGVVNNDSSWQRYP</sequence>
<feature type="region of interest" description="Disordered" evidence="9">
    <location>
        <begin position="879"/>
        <end position="907"/>
    </location>
</feature>
<evidence type="ECO:0000256" key="1">
    <source>
        <dbReference type="ARBA" id="ARBA00004141"/>
    </source>
</evidence>
<dbReference type="PRINTS" id="PR00248">
    <property type="entry name" value="GPCRMGR"/>
</dbReference>
<dbReference type="GO" id="GO:0004965">
    <property type="term" value="F:G protein-coupled GABA receptor activity"/>
    <property type="evidence" value="ECO:0007669"/>
    <property type="project" value="InterPro"/>
</dbReference>
<keyword evidence="2 10" id="KW-0812">Transmembrane</keyword>
<dbReference type="InterPro" id="IPR028082">
    <property type="entry name" value="Peripla_BP_I"/>
</dbReference>
<dbReference type="Proteomes" id="UP000650833">
    <property type="component" value="Unassembled WGS sequence"/>
</dbReference>
<dbReference type="SUPFAM" id="SSF50729">
    <property type="entry name" value="PH domain-like"/>
    <property type="match status" value="1"/>
</dbReference>